<evidence type="ECO:0000256" key="3">
    <source>
        <dbReference type="ARBA" id="ARBA00022475"/>
    </source>
</evidence>
<reference evidence="12" key="2">
    <citation type="submission" date="2025-09" db="UniProtKB">
        <authorList>
            <consortium name="Ensembl"/>
        </authorList>
    </citation>
    <scope>IDENTIFICATION</scope>
</reference>
<dbReference type="Gene3D" id="1.10.1450.10">
    <property type="entry name" value="Tetraspanin"/>
    <property type="match status" value="2"/>
</dbReference>
<proteinExistence type="inferred from homology"/>
<dbReference type="GO" id="GO:1900746">
    <property type="term" value="P:regulation of vascular endothelial growth factor signaling pathway"/>
    <property type="evidence" value="ECO:0007669"/>
    <property type="project" value="TreeGrafter"/>
</dbReference>
<feature type="transmembrane region" description="Helical" evidence="11">
    <location>
        <begin position="393"/>
        <end position="417"/>
    </location>
</feature>
<evidence type="ECO:0000256" key="5">
    <source>
        <dbReference type="ARBA" id="ARBA00022859"/>
    </source>
</evidence>
<feature type="transmembrane region" description="Helical" evidence="11">
    <location>
        <begin position="209"/>
        <end position="228"/>
    </location>
</feature>
<accession>A0A8B9FHY6</accession>
<comment type="similarity">
    <text evidence="2">Belongs to the tetraspanin (TM4SF) family.</text>
</comment>
<dbReference type="InterPro" id="IPR018499">
    <property type="entry name" value="Tetraspanin/Peripherin"/>
</dbReference>
<dbReference type="GO" id="GO:0002250">
    <property type="term" value="P:adaptive immune response"/>
    <property type="evidence" value="ECO:0007669"/>
    <property type="project" value="UniProtKB-KW"/>
</dbReference>
<keyword evidence="8" id="KW-1064">Adaptive immunity</keyword>
<feature type="transmembrane region" description="Helical" evidence="11">
    <location>
        <begin position="506"/>
        <end position="526"/>
    </location>
</feature>
<evidence type="ECO:0000313" key="12">
    <source>
        <dbReference type="Ensembl" id="ENSACOP00000010240.1"/>
    </source>
</evidence>
<evidence type="ECO:0000256" key="8">
    <source>
        <dbReference type="ARBA" id="ARBA00023130"/>
    </source>
</evidence>
<comment type="subcellular location">
    <subcellularLocation>
        <location evidence="1">Basolateral cell membrane</location>
        <topology evidence="1">Multi-pass membrane protein</topology>
    </subcellularLocation>
</comment>
<dbReference type="Proteomes" id="UP000694522">
    <property type="component" value="Unplaced"/>
</dbReference>
<dbReference type="AlphaFoldDB" id="A0A8B9FHY6"/>
<dbReference type="GO" id="GO:0008289">
    <property type="term" value="F:lipid binding"/>
    <property type="evidence" value="ECO:0007669"/>
    <property type="project" value="UniProtKB-KW"/>
</dbReference>
<keyword evidence="5" id="KW-0391">Immunity</keyword>
<evidence type="ECO:0000256" key="10">
    <source>
        <dbReference type="ARBA" id="ARBA00023157"/>
    </source>
</evidence>
<dbReference type="GO" id="GO:0042127">
    <property type="term" value="P:regulation of cell population proliferation"/>
    <property type="evidence" value="ECO:0007669"/>
    <property type="project" value="UniProtKB-ARBA"/>
</dbReference>
<keyword evidence="10" id="KW-1015">Disulfide bond</keyword>
<dbReference type="CDD" id="cd03151">
    <property type="entry name" value="CD81_like_LEL"/>
    <property type="match status" value="1"/>
</dbReference>
<dbReference type="PRINTS" id="PR00259">
    <property type="entry name" value="TMFOUR"/>
</dbReference>
<organism evidence="12 13">
    <name type="scientific">Amazona collaria</name>
    <name type="common">yellow-billed parrot</name>
    <dbReference type="NCBI Taxonomy" id="241587"/>
    <lineage>
        <taxon>Eukaryota</taxon>
        <taxon>Metazoa</taxon>
        <taxon>Chordata</taxon>
        <taxon>Craniata</taxon>
        <taxon>Vertebrata</taxon>
        <taxon>Euteleostomi</taxon>
        <taxon>Archelosauria</taxon>
        <taxon>Archosauria</taxon>
        <taxon>Dinosauria</taxon>
        <taxon>Saurischia</taxon>
        <taxon>Theropoda</taxon>
        <taxon>Coelurosauria</taxon>
        <taxon>Aves</taxon>
        <taxon>Neognathae</taxon>
        <taxon>Neoaves</taxon>
        <taxon>Telluraves</taxon>
        <taxon>Australaves</taxon>
        <taxon>Psittaciformes</taxon>
        <taxon>Psittacidae</taxon>
        <taxon>Amazona</taxon>
    </lineage>
</organism>
<sequence>MLFLLSQLATCRLRDGSPLRAQGERSCSKQDLMGRQEEVQQHVVGTTLPERPCCGHAFVWGNPGFIKSWRDNCQLPLGTSSHGTEVRDEDHQMPAAGDQPLCHGLLCCCSCFTSRSLPRRRKQRSLLAEWVVFSKKLLGLSIATLSTVTHYGPHFILIRNISLESNSYRVIHHTAFYFGICISMTLILAALLGSVAMVRESQSLTAMGFFCFALAFCGLVPAACWRYTHSTEVEESMMDVYDLVYEEVRRNASSFRREELTAIHKAFLCCGKHSPFGDTTNVESKTCPPGQAHNSGQDCLQEIQFFLKKHMDFVTTLLGITIGFTLAGGIILGVALWLRHDSQTTNILYLHLGEKQAPNTFYVGIYILIAVGAVMMFVGFLGCYGAIQESQCLLGTFFTCLVILFACEVAAGIWGFVNKDQIAKDVKQFYDQAFQQALMAESDANNGKAVVKTFHETLDCCGPDSVIGAATHLWREDLCSRKDSILKTFETVSCHKKIDELFSGKLYVIGIVAIVVAVIMVSVTVWCPAVVRWEKATSGCPDPVPAELDPSLSYT</sequence>
<evidence type="ECO:0000313" key="13">
    <source>
        <dbReference type="Proteomes" id="UP000694522"/>
    </source>
</evidence>
<keyword evidence="7" id="KW-0446">Lipid-binding</keyword>
<keyword evidence="9 11" id="KW-0472">Membrane</keyword>
<evidence type="ECO:0000256" key="1">
    <source>
        <dbReference type="ARBA" id="ARBA00004554"/>
    </source>
</evidence>
<dbReference type="GO" id="GO:0016323">
    <property type="term" value="C:basolateral plasma membrane"/>
    <property type="evidence" value="ECO:0007669"/>
    <property type="project" value="UniProtKB-SubCell"/>
</dbReference>
<evidence type="ECO:0000256" key="9">
    <source>
        <dbReference type="ARBA" id="ARBA00023136"/>
    </source>
</evidence>
<dbReference type="FunFam" id="1.10.1450.10:FF:000010">
    <property type="entry name" value="Tetraspanin"/>
    <property type="match status" value="1"/>
</dbReference>
<dbReference type="PROSITE" id="PS00421">
    <property type="entry name" value="TM4_1"/>
    <property type="match status" value="1"/>
</dbReference>
<evidence type="ECO:0000256" key="11">
    <source>
        <dbReference type="SAM" id="Phobius"/>
    </source>
</evidence>
<evidence type="ECO:0000256" key="6">
    <source>
        <dbReference type="ARBA" id="ARBA00022989"/>
    </source>
</evidence>
<dbReference type="SUPFAM" id="SSF48652">
    <property type="entry name" value="Tetraspanin"/>
    <property type="match status" value="2"/>
</dbReference>
<keyword evidence="4 11" id="KW-0812">Transmembrane</keyword>
<feature type="transmembrane region" description="Helical" evidence="11">
    <location>
        <begin position="175"/>
        <end position="197"/>
    </location>
</feature>
<name>A0A8B9FHY6_9PSIT</name>
<keyword evidence="3" id="KW-1003">Cell membrane</keyword>
<dbReference type="InterPro" id="IPR018503">
    <property type="entry name" value="Tetraspanin_CS"/>
</dbReference>
<keyword evidence="6 11" id="KW-1133">Transmembrane helix</keyword>
<dbReference type="Pfam" id="PF00335">
    <property type="entry name" value="Tetraspanin"/>
    <property type="match status" value="1"/>
</dbReference>
<feature type="transmembrane region" description="Helical" evidence="11">
    <location>
        <begin position="359"/>
        <end position="387"/>
    </location>
</feature>
<dbReference type="PANTHER" id="PTHR19282:SF214">
    <property type="entry name" value="CD81 ANTIGEN"/>
    <property type="match status" value="1"/>
</dbReference>
<protein>
    <submittedName>
        <fullName evidence="12">CD81 molecule</fullName>
    </submittedName>
</protein>
<reference evidence="12" key="1">
    <citation type="submission" date="2025-08" db="UniProtKB">
        <authorList>
            <consortium name="Ensembl"/>
        </authorList>
    </citation>
    <scope>IDENTIFICATION</scope>
</reference>
<dbReference type="Ensembl" id="ENSACOT00000010596.1">
    <property type="protein sequence ID" value="ENSACOP00000010240.1"/>
    <property type="gene ID" value="ENSACOG00000007149.1"/>
</dbReference>
<feature type="transmembrane region" description="Helical" evidence="11">
    <location>
        <begin position="313"/>
        <end position="338"/>
    </location>
</feature>
<evidence type="ECO:0000256" key="4">
    <source>
        <dbReference type="ARBA" id="ARBA00022692"/>
    </source>
</evidence>
<keyword evidence="13" id="KW-1185">Reference proteome</keyword>
<evidence type="ECO:0000256" key="7">
    <source>
        <dbReference type="ARBA" id="ARBA00023121"/>
    </source>
</evidence>
<dbReference type="PANTHER" id="PTHR19282">
    <property type="entry name" value="TETRASPANIN"/>
    <property type="match status" value="1"/>
</dbReference>
<dbReference type="InterPro" id="IPR008952">
    <property type="entry name" value="Tetraspanin_EC2_sf"/>
</dbReference>
<evidence type="ECO:0000256" key="2">
    <source>
        <dbReference type="ARBA" id="ARBA00006840"/>
    </source>
</evidence>